<protein>
    <submittedName>
        <fullName evidence="1">Uncharacterized protein</fullName>
    </submittedName>
</protein>
<accession>A0ABZ3J8X8</accession>
<evidence type="ECO:0000313" key="1">
    <source>
        <dbReference type="EMBL" id="XFO74610.1"/>
    </source>
</evidence>
<keyword evidence="2" id="KW-1185">Reference proteome</keyword>
<gene>
    <name evidence="1" type="ORF">SPACI_047200</name>
</gene>
<dbReference type="RefSeq" id="WP_093793292.1">
    <property type="nucleotide sequence ID" value="NZ_CP155571.1"/>
</dbReference>
<reference evidence="1" key="1">
    <citation type="submission" date="2024-05" db="EMBL/GenBank/DDBJ databases">
        <title>Isolation and characterization of Sporomusa carbonis sp. nov., a carboxydotrophic hydrogenogen in the genus of Sporomusa isolated from a charcoal burning pile.</title>
        <authorList>
            <person name="Boeer T."/>
            <person name="Rosenbaum F."/>
            <person name="Eysell L."/>
            <person name="Mueller V."/>
            <person name="Daniel R."/>
            <person name="Poehlein A."/>
        </authorList>
    </citation>
    <scope>NUCLEOTIDE SEQUENCE [LARGE SCALE GENOMIC DNA]</scope>
    <source>
        <strain evidence="1">DSM 3132</strain>
    </source>
</reference>
<evidence type="ECO:0000313" key="2">
    <source>
        <dbReference type="Proteomes" id="UP000216052"/>
    </source>
</evidence>
<proteinExistence type="predicted"/>
<organism evidence="1 2">
    <name type="scientific">Sporomusa acidovorans (strain ATCC 49682 / DSM 3132 / Mol)</name>
    <dbReference type="NCBI Taxonomy" id="1123286"/>
    <lineage>
        <taxon>Bacteria</taxon>
        <taxon>Bacillati</taxon>
        <taxon>Bacillota</taxon>
        <taxon>Negativicutes</taxon>
        <taxon>Selenomonadales</taxon>
        <taxon>Sporomusaceae</taxon>
        <taxon>Sporomusa</taxon>
    </lineage>
</organism>
<dbReference type="Proteomes" id="UP000216052">
    <property type="component" value="Chromosome"/>
</dbReference>
<dbReference type="EMBL" id="CP155571">
    <property type="protein sequence ID" value="XFO74610.1"/>
    <property type="molecule type" value="Genomic_DNA"/>
</dbReference>
<sequence>MKYFLHHDESGIIIGAPYCDAVHGKTVPVYNTEPITMQVPKVDDKGNAVLDEEGKPIMDTVIKAVGTVQTGTTLDLSAIPTPYAEITTEEHDDWMQHQGTRKVDVATGKLVEYTPDPVVPTTEEKIAALDAEYQTQFTTLAQALGLATLDGNQTNIDSIKADYAALKAEYQAKREVISNGK</sequence>
<name>A0ABZ3J8X8_SPOA4</name>